<dbReference type="InterPro" id="IPR038762">
    <property type="entry name" value="ABM_predict"/>
</dbReference>
<dbReference type="PANTHER" id="PTHR40057">
    <property type="entry name" value="SLR1162 PROTEIN"/>
    <property type="match status" value="1"/>
</dbReference>
<dbReference type="STRING" id="693977.Deipr_0628"/>
<reference evidence="3 4" key="2">
    <citation type="journal article" date="2012" name="Stand. Genomic Sci.">
        <title>Complete genome sequence of the orange-red pigmented, radioresistant Deinococcus proteolyticus type strain (MRP(T)).</title>
        <authorList>
            <person name="Copeland A."/>
            <person name="Zeytun A."/>
            <person name="Yassawong M."/>
            <person name="Nolan M."/>
            <person name="Lucas S."/>
            <person name="Hammon N."/>
            <person name="Deshpande S."/>
            <person name="Cheng J.F."/>
            <person name="Han C."/>
            <person name="Tapia R."/>
            <person name="Goodwin L.A."/>
            <person name="Pitluck S."/>
            <person name="Mavromatis K."/>
            <person name="Liolios K."/>
            <person name="Pagani I."/>
            <person name="Ivanova N."/>
            <person name="Mikhailova N."/>
            <person name="Pati A."/>
            <person name="Chen A."/>
            <person name="Palaniappan K."/>
            <person name="Land M."/>
            <person name="Hauser L."/>
            <person name="Jeffries C.D."/>
            <person name="Brambilla E.M."/>
            <person name="Rohde M."/>
            <person name="Sikorski J."/>
            <person name="Pukall R."/>
            <person name="Goker M."/>
            <person name="Detter J.C."/>
            <person name="Woyke T."/>
            <person name="Bristow J."/>
            <person name="Eisen J.A."/>
            <person name="Markowitz V."/>
            <person name="Hugenholtz P."/>
            <person name="Kyrpides N.C."/>
            <person name="Klenk H.P."/>
            <person name="Lapidus A."/>
        </authorList>
    </citation>
    <scope>NUCLEOTIDE SEQUENCE [LARGE SCALE GENOMIC DNA]</scope>
    <source>
        <strain evidence="4">ATCC 35074 / DSM 20540 / JCM 6276 / NBRC 101906 / NCIMB 13154 / VKM Ac-1939 / CCM 2703 / MRP</strain>
    </source>
</reference>
<reference evidence="4" key="1">
    <citation type="submission" date="2011-02" db="EMBL/GenBank/DDBJ databases">
        <title>The complete sequence of chromosome of Deinococcus proteolyticus DSM 20540.</title>
        <authorList>
            <consortium name="US DOE Joint Genome Institute (JGI-PGF)"/>
            <person name="Lucas S."/>
            <person name="Copeland A."/>
            <person name="Lapidus A."/>
            <person name="Bruce D."/>
            <person name="Goodwin L."/>
            <person name="Pitluck S."/>
            <person name="Kyrpides N."/>
            <person name="Mavromatis K."/>
            <person name="Pagani I."/>
            <person name="Ivanova N."/>
            <person name="Ovchinnikova G."/>
            <person name="Zeytun A."/>
            <person name="Detter J.C."/>
            <person name="Han C."/>
            <person name="Land M."/>
            <person name="Hauser L."/>
            <person name="Markowitz V."/>
            <person name="Cheng J.-F."/>
            <person name="Hugenholtz P."/>
            <person name="Woyke T."/>
            <person name="Wu D."/>
            <person name="Pukall R."/>
            <person name="Steenblock K."/>
            <person name="Brambilla E."/>
            <person name="Klenk H.-P."/>
            <person name="Eisen J.A."/>
        </authorList>
    </citation>
    <scope>NUCLEOTIDE SEQUENCE [LARGE SCALE GENOMIC DNA]</scope>
    <source>
        <strain evidence="4">ATCC 35074 / DSM 20540 / JCM 6276 / NBRC 101906 / NCIMB 13154 / VKM Ac-1939 / CCM 2703 / MRP</strain>
    </source>
</reference>
<evidence type="ECO:0000313" key="3">
    <source>
        <dbReference type="EMBL" id="ADY25789.1"/>
    </source>
</evidence>
<dbReference type="PANTHER" id="PTHR40057:SF1">
    <property type="entry name" value="SLR1162 PROTEIN"/>
    <property type="match status" value="1"/>
</dbReference>
<dbReference type="Pfam" id="PF03992">
    <property type="entry name" value="ABM"/>
    <property type="match status" value="1"/>
</dbReference>
<feature type="domain" description="ABM" evidence="2">
    <location>
        <begin position="21"/>
        <end position="94"/>
    </location>
</feature>
<feature type="transmembrane region" description="Helical" evidence="1">
    <location>
        <begin position="166"/>
        <end position="185"/>
    </location>
</feature>
<dbReference type="eggNOG" id="COG3224">
    <property type="taxonomic scope" value="Bacteria"/>
</dbReference>
<keyword evidence="1" id="KW-0472">Membrane</keyword>
<feature type="transmembrane region" description="Helical" evidence="1">
    <location>
        <begin position="134"/>
        <end position="154"/>
    </location>
</feature>
<evidence type="ECO:0000256" key="1">
    <source>
        <dbReference type="SAM" id="Phobius"/>
    </source>
</evidence>
<proteinExistence type="predicted"/>
<protein>
    <submittedName>
        <fullName evidence="3">Antibiotic biosynthesis monooxygenase</fullName>
    </submittedName>
</protein>
<dbReference type="HOGENOM" id="CLU_075307_0_0_0"/>
<keyword evidence="3" id="KW-0503">Monooxygenase</keyword>
<dbReference type="Proteomes" id="UP000007718">
    <property type="component" value="Chromosome"/>
</dbReference>
<evidence type="ECO:0000313" key="4">
    <source>
        <dbReference type="Proteomes" id="UP000007718"/>
    </source>
</evidence>
<dbReference type="EMBL" id="CP002536">
    <property type="protein sequence ID" value="ADY25789.1"/>
    <property type="molecule type" value="Genomic_DNA"/>
</dbReference>
<dbReference type="InterPro" id="IPR011008">
    <property type="entry name" value="Dimeric_a/b-barrel"/>
</dbReference>
<keyword evidence="4" id="KW-1185">Reference proteome</keyword>
<dbReference type="SUPFAM" id="SSF54909">
    <property type="entry name" value="Dimeric alpha+beta barrel"/>
    <property type="match status" value="1"/>
</dbReference>
<dbReference type="Gene3D" id="3.30.70.100">
    <property type="match status" value="1"/>
</dbReference>
<sequence length="195" mass="21440">MTQGADVPSPAAASLSADPDPVSLVIRRRVRPGKEARFEELVGELTALLAQAPGHRGTGVMRPGSAGHHYTLLARFDSAANAQAWEESPQRAAWLVELEGVVEEQLPLEKQPGLEFWFTPPEAPTLRQPPRWKMAVVTFLVLFPVAQLVAFLLHPHFGSWPPLLRAALQSAAVVTVMTYIFMPLGTRLAAPWLRR</sequence>
<accession>F0RL16</accession>
<gene>
    <name evidence="3" type="ordered locus">Deipr_0628</name>
</gene>
<dbReference type="InterPro" id="IPR007138">
    <property type="entry name" value="ABM_dom"/>
</dbReference>
<keyword evidence="3" id="KW-0560">Oxidoreductase</keyword>
<evidence type="ECO:0000259" key="2">
    <source>
        <dbReference type="Pfam" id="PF03992"/>
    </source>
</evidence>
<dbReference type="RefSeq" id="WP_013614398.1">
    <property type="nucleotide sequence ID" value="NC_015161.1"/>
</dbReference>
<dbReference type="OrthoDB" id="1494254at2"/>
<dbReference type="AlphaFoldDB" id="F0RL16"/>
<dbReference type="KEGG" id="dpt:Deipr_0628"/>
<keyword evidence="1" id="KW-1133">Transmembrane helix</keyword>
<keyword evidence="1" id="KW-0812">Transmembrane</keyword>
<dbReference type="GO" id="GO:0004497">
    <property type="term" value="F:monooxygenase activity"/>
    <property type="evidence" value="ECO:0007669"/>
    <property type="project" value="UniProtKB-KW"/>
</dbReference>
<organism evidence="3 4">
    <name type="scientific">Deinococcus proteolyticus (strain ATCC 35074 / DSM 20540 / JCM 6276 / NBRC 101906 / NCIMB 13154 / VKM Ac-1939 / CCM 2703 / MRP)</name>
    <dbReference type="NCBI Taxonomy" id="693977"/>
    <lineage>
        <taxon>Bacteria</taxon>
        <taxon>Thermotogati</taxon>
        <taxon>Deinococcota</taxon>
        <taxon>Deinococci</taxon>
        <taxon>Deinococcales</taxon>
        <taxon>Deinococcaceae</taxon>
        <taxon>Deinococcus</taxon>
    </lineage>
</organism>
<name>F0RL16_DEIPM</name>